<dbReference type="Gramene" id="Solyc09g059840.1.1">
    <property type="protein sequence ID" value="Solyc09g059840.1.1.1"/>
    <property type="gene ID" value="Solyc09g059840.1"/>
</dbReference>
<accession>A0A3Q7IYS9</accession>
<reference evidence="2" key="1">
    <citation type="journal article" date="2012" name="Nature">
        <title>The tomato genome sequence provides insights into fleshy fruit evolution.</title>
        <authorList>
            <consortium name="Tomato Genome Consortium"/>
        </authorList>
    </citation>
    <scope>NUCLEOTIDE SEQUENCE [LARGE SCALE GENOMIC DNA]</scope>
    <source>
        <strain evidence="2">cv. Heinz 1706</strain>
    </source>
</reference>
<protein>
    <submittedName>
        <fullName evidence="2">Uncharacterized protein</fullName>
    </submittedName>
</protein>
<organism evidence="2">
    <name type="scientific">Solanum lycopersicum</name>
    <name type="common">Tomato</name>
    <name type="synonym">Lycopersicon esculentum</name>
    <dbReference type="NCBI Taxonomy" id="4081"/>
    <lineage>
        <taxon>Eukaryota</taxon>
        <taxon>Viridiplantae</taxon>
        <taxon>Streptophyta</taxon>
        <taxon>Embryophyta</taxon>
        <taxon>Tracheophyta</taxon>
        <taxon>Spermatophyta</taxon>
        <taxon>Magnoliopsida</taxon>
        <taxon>eudicotyledons</taxon>
        <taxon>Gunneridae</taxon>
        <taxon>Pentapetalae</taxon>
        <taxon>asterids</taxon>
        <taxon>lamiids</taxon>
        <taxon>Solanales</taxon>
        <taxon>Solanaceae</taxon>
        <taxon>Solanoideae</taxon>
        <taxon>Solaneae</taxon>
        <taxon>Solanum</taxon>
        <taxon>Solanum subgen. Lycopersicon</taxon>
    </lineage>
</organism>
<keyword evidence="1" id="KW-0611">Plant defense</keyword>
<dbReference type="Proteomes" id="UP000004994">
    <property type="component" value="Chromosome 9"/>
</dbReference>
<proteinExistence type="predicted"/>
<dbReference type="PANTHER" id="PTHR36766:SF42">
    <property type="entry name" value="NB-ARC DOMAIN DISEASE RESISTANCE PROTEIN"/>
    <property type="match status" value="1"/>
</dbReference>
<name>A0A3Q7IYS9_SOLLC</name>
<dbReference type="EnsemblPlants" id="Solyc09g059840.1.1">
    <property type="protein sequence ID" value="Solyc09g059840.1.1.1"/>
    <property type="gene ID" value="Solyc09g059840.1"/>
</dbReference>
<dbReference type="OMA" id="VHCKELM"/>
<dbReference type="InterPro" id="IPR032675">
    <property type="entry name" value="LRR_dom_sf"/>
</dbReference>
<dbReference type="AlphaFoldDB" id="A0A3Q7IYS9"/>
<evidence type="ECO:0000313" key="3">
    <source>
        <dbReference type="Proteomes" id="UP000004994"/>
    </source>
</evidence>
<dbReference type="Gene3D" id="3.80.10.10">
    <property type="entry name" value="Ribonuclease Inhibitor"/>
    <property type="match status" value="1"/>
</dbReference>
<dbReference type="PANTHER" id="PTHR36766">
    <property type="entry name" value="PLANT BROAD-SPECTRUM MILDEW RESISTANCE PROTEIN RPW8"/>
    <property type="match status" value="1"/>
</dbReference>
<sequence>MKISDCPIFVFTTLSSIKKLQIWGEADAKGFSSISNLRTLLSLKIFSNHTAISLLQEMFKSFENLKYLSVFYLENLKELPISLASFNSLKCLDIRYCYSLESLPDEGLEGLTSLTELFVEHYKMLKCLSEGLQHLIDLRSLRVTGCPEVAKRCEGNWRGLTRNCSHTKCVYWLVFIYFFSL</sequence>
<reference evidence="2" key="2">
    <citation type="submission" date="2019-01" db="UniProtKB">
        <authorList>
            <consortium name="EnsemblPlants"/>
        </authorList>
    </citation>
    <scope>IDENTIFICATION</scope>
    <source>
        <strain evidence="2">cv. Heinz 1706</strain>
    </source>
</reference>
<evidence type="ECO:0000256" key="1">
    <source>
        <dbReference type="ARBA" id="ARBA00022821"/>
    </source>
</evidence>
<dbReference type="PaxDb" id="4081-Solyc09g059840.1.1"/>
<dbReference type="InParanoid" id="A0A3Q7IYS9"/>
<dbReference type="SUPFAM" id="SSF52058">
    <property type="entry name" value="L domain-like"/>
    <property type="match status" value="1"/>
</dbReference>
<evidence type="ECO:0000313" key="2">
    <source>
        <dbReference type="EnsemblPlants" id="Solyc09g059840.1.1.1"/>
    </source>
</evidence>
<dbReference type="GO" id="GO:0006952">
    <property type="term" value="P:defense response"/>
    <property type="evidence" value="ECO:0007669"/>
    <property type="project" value="UniProtKB-KW"/>
</dbReference>
<keyword evidence="3" id="KW-1185">Reference proteome</keyword>